<feature type="compositionally biased region" description="Basic and acidic residues" evidence="1">
    <location>
        <begin position="1"/>
        <end position="10"/>
    </location>
</feature>
<dbReference type="AlphaFoldDB" id="A0A813L8Y5"/>
<dbReference type="EMBL" id="CAJNNW010033802">
    <property type="protein sequence ID" value="CAE8720425.1"/>
    <property type="molecule type" value="Genomic_DNA"/>
</dbReference>
<reference evidence="2" key="1">
    <citation type="submission" date="2021-02" db="EMBL/GenBank/DDBJ databases">
        <authorList>
            <person name="Dougan E. K."/>
            <person name="Rhodes N."/>
            <person name="Thang M."/>
            <person name="Chan C."/>
        </authorList>
    </citation>
    <scope>NUCLEOTIDE SEQUENCE</scope>
</reference>
<dbReference type="Proteomes" id="UP000626109">
    <property type="component" value="Unassembled WGS sequence"/>
</dbReference>
<evidence type="ECO:0000313" key="2">
    <source>
        <dbReference type="EMBL" id="CAE8720425.1"/>
    </source>
</evidence>
<protein>
    <submittedName>
        <fullName evidence="2">Uncharacterized protein</fullName>
    </submittedName>
</protein>
<gene>
    <name evidence="2" type="ORF">PGLA2088_LOCUS41316</name>
</gene>
<sequence>YPRPEGDAREGSWGGGTPVGSLAGSHAASSLECHRTARLDELQHKTQELEELRRILGEGSQCLERLPTDMRRSFLSRSVDTCEKLLVAPTRASASSIGEAAAQPWMGAPLSPLL</sequence>
<accession>A0A813L8Y5</accession>
<feature type="non-terminal residue" evidence="2">
    <location>
        <position position="114"/>
    </location>
</feature>
<evidence type="ECO:0000313" key="3">
    <source>
        <dbReference type="Proteomes" id="UP000626109"/>
    </source>
</evidence>
<organism evidence="2 3">
    <name type="scientific">Polarella glacialis</name>
    <name type="common">Dinoflagellate</name>
    <dbReference type="NCBI Taxonomy" id="89957"/>
    <lineage>
        <taxon>Eukaryota</taxon>
        <taxon>Sar</taxon>
        <taxon>Alveolata</taxon>
        <taxon>Dinophyceae</taxon>
        <taxon>Suessiales</taxon>
        <taxon>Suessiaceae</taxon>
        <taxon>Polarella</taxon>
    </lineage>
</organism>
<feature type="region of interest" description="Disordered" evidence="1">
    <location>
        <begin position="1"/>
        <end position="28"/>
    </location>
</feature>
<name>A0A813L8Y5_POLGL</name>
<proteinExistence type="predicted"/>
<comment type="caution">
    <text evidence="2">The sequence shown here is derived from an EMBL/GenBank/DDBJ whole genome shotgun (WGS) entry which is preliminary data.</text>
</comment>
<evidence type="ECO:0000256" key="1">
    <source>
        <dbReference type="SAM" id="MobiDB-lite"/>
    </source>
</evidence>